<evidence type="ECO:0000313" key="2">
    <source>
        <dbReference type="EMBL" id="QLG30092.1"/>
    </source>
</evidence>
<dbReference type="RefSeq" id="WP_179171666.1">
    <property type="nucleotide sequence ID" value="NZ_CP058532.1"/>
</dbReference>
<keyword evidence="2" id="KW-0614">Plasmid</keyword>
<dbReference type="Proteomes" id="UP000509750">
    <property type="component" value="Plasmid unnamed3"/>
</dbReference>
<accession>A0A7D5GEW6</accession>
<keyword evidence="3" id="KW-1185">Reference proteome</keyword>
<gene>
    <name evidence="2" type="ORF">HUG10_21130</name>
</gene>
<proteinExistence type="predicted"/>
<feature type="compositionally biased region" description="Basic and acidic residues" evidence="1">
    <location>
        <begin position="1"/>
        <end position="13"/>
    </location>
</feature>
<geneLocation type="plasmid" evidence="2 3">
    <name>unnamed3</name>
</geneLocation>
<organism evidence="2 3">
    <name type="scientific">Halorarum halophilum</name>
    <dbReference type="NCBI Taxonomy" id="2743090"/>
    <lineage>
        <taxon>Archaea</taxon>
        <taxon>Methanobacteriati</taxon>
        <taxon>Methanobacteriota</taxon>
        <taxon>Stenosarchaea group</taxon>
        <taxon>Halobacteria</taxon>
        <taxon>Halobacteriales</taxon>
        <taxon>Haloferacaceae</taxon>
        <taxon>Halorarum</taxon>
    </lineage>
</organism>
<dbReference type="AlphaFoldDB" id="A0A7D5GEW6"/>
<reference evidence="2 3" key="1">
    <citation type="submission" date="2020-07" db="EMBL/GenBank/DDBJ databases">
        <title>Gai3-2, isolated from salt lake.</title>
        <authorList>
            <person name="Cui H."/>
            <person name="Shi X."/>
        </authorList>
    </citation>
    <scope>NUCLEOTIDE SEQUENCE [LARGE SCALE GENOMIC DNA]</scope>
    <source>
        <strain evidence="2 3">Gai3-2</strain>
        <plasmid evidence="2 3">unnamed3</plasmid>
    </source>
</reference>
<protein>
    <submittedName>
        <fullName evidence="2">Uncharacterized protein</fullName>
    </submittedName>
</protein>
<dbReference type="EMBL" id="CP058532">
    <property type="protein sequence ID" value="QLG30092.1"/>
    <property type="molecule type" value="Genomic_DNA"/>
</dbReference>
<name>A0A7D5GEW6_9EURY</name>
<dbReference type="KEGG" id="halg:HUG10_21130"/>
<sequence length="46" mass="5361">MGQKTHSETERVNSQRYEGSESTSLDLSTELARLKEMREQQEDDDD</sequence>
<dbReference type="GeneID" id="56031393"/>
<evidence type="ECO:0000313" key="3">
    <source>
        <dbReference type="Proteomes" id="UP000509750"/>
    </source>
</evidence>
<feature type="region of interest" description="Disordered" evidence="1">
    <location>
        <begin position="1"/>
        <end position="27"/>
    </location>
</feature>
<evidence type="ECO:0000256" key="1">
    <source>
        <dbReference type="SAM" id="MobiDB-lite"/>
    </source>
</evidence>